<dbReference type="PROSITE" id="PS50022">
    <property type="entry name" value="FA58C_3"/>
    <property type="match status" value="1"/>
</dbReference>
<dbReference type="InterPro" id="IPR006102">
    <property type="entry name" value="Ig-like_GH2"/>
</dbReference>
<evidence type="ECO:0000313" key="4">
    <source>
        <dbReference type="Proteomes" id="UP001496674"/>
    </source>
</evidence>
<dbReference type="InterPro" id="IPR036156">
    <property type="entry name" value="Beta-gal/glucu_dom_sf"/>
</dbReference>
<dbReference type="SUPFAM" id="SSF49303">
    <property type="entry name" value="beta-Galactosidase/glucuronidase domain"/>
    <property type="match status" value="1"/>
</dbReference>
<dbReference type="Proteomes" id="UP001496674">
    <property type="component" value="Chromosome"/>
</dbReference>
<dbReference type="Pfam" id="PF00703">
    <property type="entry name" value="Glyco_hydro_2"/>
    <property type="match status" value="1"/>
</dbReference>
<reference evidence="3 4" key="1">
    <citation type="submission" date="2023-04" db="EMBL/GenBank/DDBJ databases">
        <title>Draft genome sequence of acteroides sedimenti strain YN3PY1.</title>
        <authorList>
            <person name="Yoshida N."/>
        </authorList>
    </citation>
    <scope>NUCLEOTIDE SEQUENCE [LARGE SCALE GENOMIC DNA]</scope>
    <source>
        <strain evidence="3 4">YN3PY1</strain>
    </source>
</reference>
<gene>
    <name evidence="3" type="ORF">BSYN_15210</name>
</gene>
<sequence>MSLAGKWEFKLDPMDMVKIARFTDPMNDFVLLPGTTDSNQKGIKNPCTHYSRLSRNYEYCGLAWYKKEVIVPEEWHQKTIELSLERVLWKSCIYIDGVYLSAYESFSTPHTYNLSNVLTPGKHTITLGVDNRIPVGFNRWCHAYTDFTQTDWNGVIGHMELKAYDQIRIKNLEVYPNVTNKTAKVVCEVYNVTCKNFNGNIVFNAKVRNSGKNHAIKQFTLPVSGNDSIVTATTIIPMGDKVQLWDEFTPALYKLTAGLSAKTADGKLYSDTKEVTFGMREMGYNVHHVTVNGHPVFLRGLVENAVFPITAHPDMTYDGWLRICKIIKSYGFNHIRFHSWCPPEAAFEAADEIGIYLQPELPAAVVVGKDPAIEQIVKEEQNRILKAYGNHPSFALFAVGNELKGDFSYIEALVKHGVETDKRRLYTGSTARAHVDSEQFYESHVSPVGTITTYGAKGPQTDYDLRVAYDGLKVPGIAHEVGQRCVYPNFDEMKKYTGVLSPRNFQIFKDTLTAHGMLDQAKDFFNASGQMTNFLYKESIEALLRTPNCGGFSLLGLNDYPGQGTAFVGILDPFWDSKGITTSERFSESCSQTVPLLLMKKRTYFGDETFNANAEIHHFGANALRNLKTSWDIKTLSDETIASGKFNITNVPVATVASLGTISVPLNTIKVQQKLIVTIYAGTGVKNSWEIWVYPRLKEEAASNKFIVSKTLDKETIAVLENGGNVLLLPDVKQLNGYGSEFQNMFWSPIMFQWEPMSMGTLVKDKHPIFKEFATEYYTNWQWWEIVSGSKVLNLEGTSNDFRPLVQVIDNYARCKKQGILFEAKVGKGKLIMTSIDFEKDKDKLPASQQLLYSIKKYMASEDFNPKSTISVSFLEKMFKKPSIMIGAKVLSTSSNERGSEGDKTIDGDLRSSWNSSYGDPKNMMQTNRQEVADYPHEIQIELNGISDFKGFVYYPDRADDKGRILEYAFYISADGKNWGTPIAKGFFKRGGEPQSIVFDKVQRSQYIRLVGLSGFDRSTRACVTELTLIPSN</sequence>
<dbReference type="PANTHER" id="PTHR42732:SF1">
    <property type="entry name" value="BETA-MANNOSIDASE"/>
    <property type="match status" value="1"/>
</dbReference>
<evidence type="ECO:0000313" key="3">
    <source>
        <dbReference type="EMBL" id="BEG99256.1"/>
    </source>
</evidence>
<dbReference type="InterPro" id="IPR017853">
    <property type="entry name" value="GH"/>
</dbReference>
<accession>A0ABN6ZC88</accession>
<evidence type="ECO:0000256" key="1">
    <source>
        <dbReference type="ARBA" id="ARBA00007401"/>
    </source>
</evidence>
<dbReference type="SUPFAM" id="SSF49785">
    <property type="entry name" value="Galactose-binding domain-like"/>
    <property type="match status" value="2"/>
</dbReference>
<proteinExistence type="inferred from homology"/>
<dbReference type="InterPro" id="IPR051913">
    <property type="entry name" value="GH2_Domain-Containing"/>
</dbReference>
<dbReference type="InterPro" id="IPR000421">
    <property type="entry name" value="FA58C"/>
</dbReference>
<dbReference type="Gene3D" id="2.60.120.260">
    <property type="entry name" value="Galactose-binding domain-like"/>
    <property type="match status" value="2"/>
</dbReference>
<name>A0ABN6ZC88_9BACE</name>
<dbReference type="InterPro" id="IPR008979">
    <property type="entry name" value="Galactose-bd-like_sf"/>
</dbReference>
<dbReference type="Gene3D" id="3.20.20.80">
    <property type="entry name" value="Glycosidases"/>
    <property type="match status" value="1"/>
</dbReference>
<keyword evidence="4" id="KW-1185">Reference proteome</keyword>
<evidence type="ECO:0000259" key="2">
    <source>
        <dbReference type="PROSITE" id="PS50022"/>
    </source>
</evidence>
<protein>
    <submittedName>
        <fullName evidence="3">Beta-galactosidase</fullName>
    </submittedName>
</protein>
<dbReference type="PANTHER" id="PTHR42732">
    <property type="entry name" value="BETA-GALACTOSIDASE"/>
    <property type="match status" value="1"/>
</dbReference>
<dbReference type="Pfam" id="PF00754">
    <property type="entry name" value="F5_F8_type_C"/>
    <property type="match status" value="1"/>
</dbReference>
<dbReference type="EMBL" id="AP028055">
    <property type="protein sequence ID" value="BEG99256.1"/>
    <property type="molecule type" value="Genomic_DNA"/>
</dbReference>
<comment type="similarity">
    <text evidence="1">Belongs to the glycosyl hydrolase 2 family.</text>
</comment>
<feature type="domain" description="F5/8 type C" evidence="2">
    <location>
        <begin position="867"/>
        <end position="1032"/>
    </location>
</feature>
<organism evidence="3 4">
    <name type="scientific">Bacteroides sedimenti</name>
    <dbReference type="NCBI Taxonomy" id="2136147"/>
    <lineage>
        <taxon>Bacteria</taxon>
        <taxon>Pseudomonadati</taxon>
        <taxon>Bacteroidota</taxon>
        <taxon>Bacteroidia</taxon>
        <taxon>Bacteroidales</taxon>
        <taxon>Bacteroidaceae</taxon>
        <taxon>Bacteroides</taxon>
    </lineage>
</organism>
<dbReference type="SUPFAM" id="SSF51445">
    <property type="entry name" value="(Trans)glycosidases"/>
    <property type="match status" value="1"/>
</dbReference>